<evidence type="ECO:0000259" key="3">
    <source>
        <dbReference type="SMART" id="SM00583"/>
    </source>
</evidence>
<dbReference type="InterPro" id="IPR053367">
    <property type="entry name" value="G-alpha_activating_GEF"/>
</dbReference>
<dbReference type="InterPro" id="IPR006570">
    <property type="entry name" value="SPK_dom"/>
</dbReference>
<dbReference type="HOGENOM" id="CLU_269187_0_0_1"/>
<keyword evidence="5" id="KW-1185">Reference proteome</keyword>
<feature type="compositionally biased region" description="Low complexity" evidence="2">
    <location>
        <begin position="37"/>
        <end position="48"/>
    </location>
</feature>
<feature type="region of interest" description="Disordered" evidence="2">
    <location>
        <begin position="481"/>
        <end position="506"/>
    </location>
</feature>
<dbReference type="Gene3D" id="1.10.10.60">
    <property type="entry name" value="Homeodomain-like"/>
    <property type="match status" value="1"/>
</dbReference>
<organism evidence="5">
    <name type="scientific">Caenorhabditis remanei</name>
    <name type="common">Caenorhabditis vulgaris</name>
    <dbReference type="NCBI Taxonomy" id="31234"/>
    <lineage>
        <taxon>Eukaryota</taxon>
        <taxon>Metazoa</taxon>
        <taxon>Ecdysozoa</taxon>
        <taxon>Nematoda</taxon>
        <taxon>Chromadorea</taxon>
        <taxon>Rhabditida</taxon>
        <taxon>Rhabditina</taxon>
        <taxon>Rhabditomorpha</taxon>
        <taxon>Rhabditoidea</taxon>
        <taxon>Rhabditidae</taxon>
        <taxon>Peloderinae</taxon>
        <taxon>Caenorhabditis</taxon>
    </lineage>
</organism>
<dbReference type="GO" id="GO:0005634">
    <property type="term" value="C:nucleus"/>
    <property type="evidence" value="ECO:0007669"/>
    <property type="project" value="UniProtKB-SubCell"/>
</dbReference>
<dbReference type="OrthoDB" id="5875512at2759"/>
<evidence type="ECO:0000256" key="2">
    <source>
        <dbReference type="SAM" id="MobiDB-lite"/>
    </source>
</evidence>
<gene>
    <name evidence="4" type="ORF">CRE_20939</name>
</gene>
<dbReference type="FunCoup" id="E3N920">
    <property type="interactions" value="714"/>
</dbReference>
<name>E3N920_CAERE</name>
<dbReference type="EMBL" id="DS268561">
    <property type="protein sequence ID" value="EFO90089.1"/>
    <property type="molecule type" value="Genomic_DNA"/>
</dbReference>
<accession>E3N920</accession>
<feature type="region of interest" description="Disordered" evidence="2">
    <location>
        <begin position="811"/>
        <end position="898"/>
    </location>
</feature>
<dbReference type="InterPro" id="IPR009057">
    <property type="entry name" value="Homeodomain-like_sf"/>
</dbReference>
<evidence type="ECO:0000313" key="5">
    <source>
        <dbReference type="Proteomes" id="UP000008281"/>
    </source>
</evidence>
<comment type="subcellular location">
    <subcellularLocation>
        <location evidence="1">Nucleus</location>
    </subcellularLocation>
</comment>
<dbReference type="AlphaFoldDB" id="E3N920"/>
<feature type="domain" description="SPK" evidence="3">
    <location>
        <begin position="222"/>
        <end position="336"/>
    </location>
</feature>
<feature type="region of interest" description="Disordered" evidence="2">
    <location>
        <begin position="604"/>
        <end position="692"/>
    </location>
</feature>
<dbReference type="InParanoid" id="E3N920"/>
<proteinExistence type="predicted"/>
<feature type="compositionally biased region" description="Basic residues" evidence="2">
    <location>
        <begin position="1"/>
        <end position="12"/>
    </location>
</feature>
<dbReference type="SUPFAM" id="SSF46689">
    <property type="entry name" value="Homeodomain-like"/>
    <property type="match status" value="1"/>
</dbReference>
<feature type="compositionally biased region" description="Basic and acidic residues" evidence="2">
    <location>
        <begin position="679"/>
        <end position="692"/>
    </location>
</feature>
<protein>
    <recommendedName>
        <fullName evidence="3">SPK domain-containing protein</fullName>
    </recommendedName>
</protein>
<dbReference type="Proteomes" id="UP000008281">
    <property type="component" value="Unassembled WGS sequence"/>
</dbReference>
<sequence>MASSRPKRQPKPVKRDEFIAIRLDSQSDDDDFEDEPTSSSCSSSSPPSRSKRAYMKRVVQKKDEVSARKSLEYFTPEESQSIFHFILSLCRSKNPLREGRVAKRRVELNSRDLWEKCRELTGSSRDSHAHKLHFMNFCRKLHEYPNLTLEEKVDLYYALDIRVVDASLREKLIEKFEVEFNETGIITGSLLLHHWDIVHPDSENEEEEEAESNKSMKFTEFDDGMMWQFIVDQIKTGEILTNSKKFWEEFRKKHEKKTGGHRVPETYKARYFRILLPNLHRMPFDIETKAALYFHLECAVPEEFRKELSFRVNVTLDEEGMITEYLSCPNPITLQSRPYKSIIGISSINKLSTLKPPNTSNDTRPYSTEEDGQMWQYILYRSNGKRINQKMNGWVFWKQFMSHVHTDRSWQSLSEHFVEDLMENIQYVPYDKKTKMELYFALNHPVEDEVLAEFESVASVVLTRTRSIKFAAGNGFSIGRRGRNGGDESGDEGIHLSEKTRRHNTNLFNQMHEMAKKRERIEATASNSDRFPYLPQGIRPRVKYIRKRDRLAAAARAEKAASLAAKQSPNEPPPYFPNEKLRYQYFTELEYGKRVEDHRRKKRIAEAEEGSENNEDAETEVKLEPMEFVAEDAEIDEKPTRDEPTFSGRILEASSFPLNSGAQEEQKPEKLSVTSPPKIQEKEEKPERFEDSEAMKQAITVSKMSKPTQLIVKTIRERVPYYPEIGDSEVPTTIPQTVFRKFKTDHNKVPAYFEQVRPTRTVETVPYVAYDHPALDVVTEQKPERFEDSGALTLASTVPKTTLVRERVPYYPKIGDSDNPTMSEAPKIPPKVLRPPGIGTRIDPPRKPVPYLYPQSHRTSAKVKGTGATNKPRLTDTKDSVAPTTSRTLLRPPGIDPPRKPVPYYCRKVYRTPAKKPRLTKVSGVDAKTLYVAMGGAPKPVPYYSEEEEEEEEGEMDFEPIIPEYDMSSEIQKQPERVQYFRGVPKGEEHEEAEPEEYVYDKTPLPPPANRQAPPLYVGRRVIARKPVAEQLTTTMKSKTPPRYASFLQKKQLVSIAPRHPVPVATMSTFDPMNSGLESNGWVEKEPKKELIVLQGRWNGETMDMMNTPSSSSSGFLTRPASKPSKVMLAMELFNNQKHAPTTTPIEEPLRPHSDEFVDSAIEEMEIHLKTFSKEFSDANSKLTPAQRQMYGDRLLGSVKMFQAGIKKAIMKNPPI</sequence>
<dbReference type="eggNOG" id="ENOG502TGTM">
    <property type="taxonomic scope" value="Eukaryota"/>
</dbReference>
<feature type="region of interest" description="Disordered" evidence="2">
    <location>
        <begin position="987"/>
        <end position="1014"/>
    </location>
</feature>
<dbReference type="PANTHER" id="PTHR38627">
    <property type="entry name" value="GA BINDING AND ACTIVATING AND SPK (SPK) DOMAIN CONTAINING-RELATED"/>
    <property type="match status" value="1"/>
</dbReference>
<feature type="region of interest" description="Disordered" evidence="2">
    <location>
        <begin position="1"/>
        <end position="57"/>
    </location>
</feature>
<feature type="domain" description="SPK" evidence="3">
    <location>
        <begin position="370"/>
        <end position="480"/>
    </location>
</feature>
<reference evidence="4" key="1">
    <citation type="submission" date="2007-07" db="EMBL/GenBank/DDBJ databases">
        <title>PCAP assembly of the Caenorhabditis remanei genome.</title>
        <authorList>
            <consortium name="The Caenorhabditis remanei Sequencing Consortium"/>
            <person name="Wilson R.K."/>
        </authorList>
    </citation>
    <scope>NUCLEOTIDE SEQUENCE [LARGE SCALE GENOMIC DNA]</scope>
    <source>
        <strain evidence="4">PB4641</strain>
    </source>
</reference>
<dbReference type="SMART" id="SM00583">
    <property type="entry name" value="SPK"/>
    <property type="match status" value="2"/>
</dbReference>
<feature type="compositionally biased region" description="Acidic residues" evidence="2">
    <location>
        <begin position="607"/>
        <end position="618"/>
    </location>
</feature>
<dbReference type="PANTHER" id="PTHR38627:SF1">
    <property type="entry name" value="G-PROTEIN ALPHA SUBUNIT ACTIVATING PROTEIN GBAS-1-RELATED"/>
    <property type="match status" value="1"/>
</dbReference>
<evidence type="ECO:0000256" key="1">
    <source>
        <dbReference type="ARBA" id="ARBA00004123"/>
    </source>
</evidence>
<dbReference type="Pfam" id="PF04435">
    <property type="entry name" value="SPK"/>
    <property type="match status" value="3"/>
</dbReference>
<feature type="compositionally biased region" description="Acidic residues" evidence="2">
    <location>
        <begin position="26"/>
        <end position="36"/>
    </location>
</feature>
<evidence type="ECO:0000313" key="4">
    <source>
        <dbReference type="EMBL" id="EFO90089.1"/>
    </source>
</evidence>